<keyword evidence="2" id="KW-0732">Signal</keyword>
<evidence type="ECO:0000256" key="2">
    <source>
        <dbReference type="SAM" id="SignalP"/>
    </source>
</evidence>
<reference evidence="3" key="1">
    <citation type="submission" date="2020-11" db="EMBL/GenBank/DDBJ databases">
        <authorList>
            <person name="Tran Van P."/>
        </authorList>
    </citation>
    <scope>NUCLEOTIDE SEQUENCE</scope>
</reference>
<feature type="region of interest" description="Disordered" evidence="1">
    <location>
        <begin position="144"/>
        <end position="200"/>
    </location>
</feature>
<organism evidence="3">
    <name type="scientific">Timema californicum</name>
    <name type="common">California timema</name>
    <name type="synonym">Walking stick</name>
    <dbReference type="NCBI Taxonomy" id="61474"/>
    <lineage>
        <taxon>Eukaryota</taxon>
        <taxon>Metazoa</taxon>
        <taxon>Ecdysozoa</taxon>
        <taxon>Arthropoda</taxon>
        <taxon>Hexapoda</taxon>
        <taxon>Insecta</taxon>
        <taxon>Pterygota</taxon>
        <taxon>Neoptera</taxon>
        <taxon>Polyneoptera</taxon>
        <taxon>Phasmatodea</taxon>
        <taxon>Timematodea</taxon>
        <taxon>Timematoidea</taxon>
        <taxon>Timematidae</taxon>
        <taxon>Timema</taxon>
    </lineage>
</organism>
<sequence>MRAAILATSRAPHLSLATLANALVVLSLTVEDGKIKVRISVGQAPLHTVKVGASEIGGLGNSPAAPIIIEGRTWQSDFPCKALHNVRRPGQPESPLLSLQQEKPPQFTRPRFEPQSPRPQAVEQLNTTSALANYATEVELEEVNPHLRGGRVENHLGKTTPSSPDRDSNLDLPVLSSRASTRQAHPSRAVKPPVPVCAVS</sequence>
<protein>
    <submittedName>
        <fullName evidence="3">(California timema) hypothetical protein</fullName>
    </submittedName>
</protein>
<proteinExistence type="predicted"/>
<dbReference type="AlphaFoldDB" id="A0A7R9IX63"/>
<feature type="region of interest" description="Disordered" evidence="1">
    <location>
        <begin position="87"/>
        <end position="119"/>
    </location>
</feature>
<feature type="signal peptide" evidence="2">
    <location>
        <begin position="1"/>
        <end position="27"/>
    </location>
</feature>
<evidence type="ECO:0000313" key="3">
    <source>
        <dbReference type="EMBL" id="CAD7568485.1"/>
    </source>
</evidence>
<feature type="chain" id="PRO_5031193859" evidence="2">
    <location>
        <begin position="28"/>
        <end position="200"/>
    </location>
</feature>
<gene>
    <name evidence="3" type="ORF">TCMB3V08_LOCUS1253</name>
</gene>
<dbReference type="EMBL" id="OE179337">
    <property type="protein sequence ID" value="CAD7568485.1"/>
    <property type="molecule type" value="Genomic_DNA"/>
</dbReference>
<evidence type="ECO:0000256" key="1">
    <source>
        <dbReference type="SAM" id="MobiDB-lite"/>
    </source>
</evidence>
<name>A0A7R9IX63_TIMCA</name>
<accession>A0A7R9IX63</accession>